<dbReference type="OrthoDB" id="1453319at2"/>
<keyword evidence="1" id="KW-0472">Membrane</keyword>
<protein>
    <submittedName>
        <fullName evidence="2">Uncharacterized protein</fullName>
    </submittedName>
</protein>
<dbReference type="EMBL" id="CP032050">
    <property type="protein sequence ID" value="AYN66220.1"/>
    <property type="molecule type" value="Genomic_DNA"/>
</dbReference>
<dbReference type="AlphaFoldDB" id="A0A3G2L1T2"/>
<keyword evidence="1" id="KW-1133">Transmembrane helix</keyword>
<accession>A0A3G2L1T2</accession>
<evidence type="ECO:0000256" key="1">
    <source>
        <dbReference type="SAM" id="Phobius"/>
    </source>
</evidence>
<reference evidence="2 3" key="1">
    <citation type="submission" date="2018-08" db="EMBL/GenBank/DDBJ databases">
        <title>The reduced genetic potential of extracellular carbohydrate catabolism in Euzebyella marina RN62, a Flavobacteriia bacterium isolated from the hadal water.</title>
        <authorList>
            <person name="Xue C."/>
        </authorList>
    </citation>
    <scope>NUCLEOTIDE SEQUENCE [LARGE SCALE GENOMIC DNA]</scope>
    <source>
        <strain evidence="2 3">RN62</strain>
    </source>
</reference>
<keyword evidence="3" id="KW-1185">Reference proteome</keyword>
<gene>
    <name evidence="2" type="ORF">D1013_01885</name>
</gene>
<evidence type="ECO:0000313" key="3">
    <source>
        <dbReference type="Proteomes" id="UP000276309"/>
    </source>
</evidence>
<keyword evidence="1" id="KW-0812">Transmembrane</keyword>
<dbReference type="KEGG" id="emar:D1013_01885"/>
<dbReference type="Proteomes" id="UP000276309">
    <property type="component" value="Chromosome"/>
</dbReference>
<feature type="transmembrane region" description="Helical" evidence="1">
    <location>
        <begin position="36"/>
        <end position="54"/>
    </location>
</feature>
<organism evidence="2 3">
    <name type="scientific">Euzebyella marina</name>
    <dbReference type="NCBI Taxonomy" id="1761453"/>
    <lineage>
        <taxon>Bacteria</taxon>
        <taxon>Pseudomonadati</taxon>
        <taxon>Bacteroidota</taxon>
        <taxon>Flavobacteriia</taxon>
        <taxon>Flavobacteriales</taxon>
        <taxon>Flavobacteriaceae</taxon>
        <taxon>Euzebyella</taxon>
    </lineage>
</organism>
<evidence type="ECO:0000313" key="2">
    <source>
        <dbReference type="EMBL" id="AYN66220.1"/>
    </source>
</evidence>
<dbReference type="RefSeq" id="WP_121847272.1">
    <property type="nucleotide sequence ID" value="NZ_CP032050.1"/>
</dbReference>
<name>A0A3G2L1T2_9FLAO</name>
<sequence length="67" mass="7330">MNKAVTIILLVIAVALMAYNATMIDFENPLKDDSSVAVIGIIAPLCAILLILIYRTSKKIQEKVKGR</sequence>
<proteinExistence type="predicted"/>